<feature type="transmembrane region" description="Helical" evidence="5">
    <location>
        <begin position="90"/>
        <end position="112"/>
    </location>
</feature>
<evidence type="ECO:0000256" key="3">
    <source>
        <dbReference type="ARBA" id="ARBA00022989"/>
    </source>
</evidence>
<evidence type="ECO:0000256" key="4">
    <source>
        <dbReference type="ARBA" id="ARBA00023136"/>
    </source>
</evidence>
<organism evidence="6 7">
    <name type="scientific">Oceanirhabdus seepicola</name>
    <dbReference type="NCBI Taxonomy" id="2828781"/>
    <lineage>
        <taxon>Bacteria</taxon>
        <taxon>Bacillati</taxon>
        <taxon>Bacillota</taxon>
        <taxon>Clostridia</taxon>
        <taxon>Eubacteriales</taxon>
        <taxon>Clostridiaceae</taxon>
        <taxon>Oceanirhabdus</taxon>
    </lineage>
</organism>
<reference evidence="6" key="2">
    <citation type="submission" date="2021-04" db="EMBL/GenBank/DDBJ databases">
        <authorList>
            <person name="Dong X."/>
        </authorList>
    </citation>
    <scope>NUCLEOTIDE SEQUENCE</scope>
    <source>
        <strain evidence="6">ZWT</strain>
    </source>
</reference>
<keyword evidence="2 5" id="KW-0812">Transmembrane</keyword>
<sequence>MFSILDTPIFGLVISVICFEIGIILSKKTKFPLFNPLLVAMVMIIGIMLTFNIPLEKYELGGDMIKFFLSPITVILAVPLYKQIKEFKKYMVPIMVGISIGVCTSFVTVILLSKATGISEELALSLLPKSITTPMGIALSDTINGISGITVIAVILTGICGAVISPIIFKILKISHPVAKGIGLGTSAHAVGTSKAIEMGEVEGAMSGVSIGLAGILTVVLVPILLNIFSFIM</sequence>
<evidence type="ECO:0000256" key="1">
    <source>
        <dbReference type="ARBA" id="ARBA00004141"/>
    </source>
</evidence>
<gene>
    <name evidence="6" type="ORF">KDK92_03420</name>
</gene>
<dbReference type="PANTHER" id="PTHR30249">
    <property type="entry name" value="PUTATIVE SEROTONIN TRANSPORTER"/>
    <property type="match status" value="1"/>
</dbReference>
<name>A0A9J6NY03_9CLOT</name>
<protein>
    <submittedName>
        <fullName evidence="6">LrgB family protein</fullName>
    </submittedName>
</protein>
<feature type="transmembrane region" description="Helical" evidence="5">
    <location>
        <begin position="37"/>
        <end position="55"/>
    </location>
</feature>
<keyword evidence="4 5" id="KW-0472">Membrane</keyword>
<keyword evidence="3 5" id="KW-1133">Transmembrane helix</keyword>
<dbReference type="Pfam" id="PF04172">
    <property type="entry name" value="LrgB"/>
    <property type="match status" value="1"/>
</dbReference>
<feature type="transmembrane region" description="Helical" evidence="5">
    <location>
        <begin position="145"/>
        <end position="169"/>
    </location>
</feature>
<comment type="subcellular location">
    <subcellularLocation>
        <location evidence="1">Membrane</location>
        <topology evidence="1">Multi-pass membrane protein</topology>
    </subcellularLocation>
</comment>
<dbReference type="Proteomes" id="UP001056429">
    <property type="component" value="Unassembled WGS sequence"/>
</dbReference>
<evidence type="ECO:0000256" key="5">
    <source>
        <dbReference type="SAM" id="Phobius"/>
    </source>
</evidence>
<dbReference type="GO" id="GO:0016020">
    <property type="term" value="C:membrane"/>
    <property type="evidence" value="ECO:0007669"/>
    <property type="project" value="UniProtKB-SubCell"/>
</dbReference>
<feature type="transmembrane region" description="Helical" evidence="5">
    <location>
        <begin position="209"/>
        <end position="232"/>
    </location>
</feature>
<feature type="transmembrane region" description="Helical" evidence="5">
    <location>
        <begin position="7"/>
        <end position="25"/>
    </location>
</feature>
<dbReference type="RefSeq" id="WP_250857646.1">
    <property type="nucleotide sequence ID" value="NZ_JAGSOJ010000001.1"/>
</dbReference>
<evidence type="ECO:0000313" key="6">
    <source>
        <dbReference type="EMBL" id="MCM1988777.1"/>
    </source>
</evidence>
<evidence type="ECO:0000313" key="7">
    <source>
        <dbReference type="Proteomes" id="UP001056429"/>
    </source>
</evidence>
<dbReference type="EMBL" id="JAGSOJ010000001">
    <property type="protein sequence ID" value="MCM1988777.1"/>
    <property type="molecule type" value="Genomic_DNA"/>
</dbReference>
<dbReference type="AlphaFoldDB" id="A0A9J6NY03"/>
<accession>A0A9J6NY03</accession>
<evidence type="ECO:0000256" key="2">
    <source>
        <dbReference type="ARBA" id="ARBA00022692"/>
    </source>
</evidence>
<keyword evidence="7" id="KW-1185">Reference proteome</keyword>
<comment type="caution">
    <text evidence="6">The sequence shown here is derived from an EMBL/GenBank/DDBJ whole genome shotgun (WGS) entry which is preliminary data.</text>
</comment>
<proteinExistence type="predicted"/>
<dbReference type="InterPro" id="IPR007300">
    <property type="entry name" value="CidB/LrgB"/>
</dbReference>
<reference evidence="6" key="1">
    <citation type="journal article" date="2021" name="mSystems">
        <title>Bacteria and Archaea Synergistically Convert Glycine Betaine to Biogenic Methane in the Formosa Cold Seep of the South China Sea.</title>
        <authorList>
            <person name="Li L."/>
            <person name="Zhang W."/>
            <person name="Zhang S."/>
            <person name="Song L."/>
            <person name="Sun Q."/>
            <person name="Zhang H."/>
            <person name="Xiang H."/>
            <person name="Dong X."/>
        </authorList>
    </citation>
    <scope>NUCLEOTIDE SEQUENCE</scope>
    <source>
        <strain evidence="6">ZWT</strain>
    </source>
</reference>
<dbReference type="PANTHER" id="PTHR30249:SF0">
    <property type="entry name" value="PLASTIDAL GLYCOLATE_GLYCERATE TRANSLOCATOR 1, CHLOROPLASTIC"/>
    <property type="match status" value="1"/>
</dbReference>